<keyword evidence="2" id="KW-1185">Reference proteome</keyword>
<protein>
    <submittedName>
        <fullName evidence="1">Uncharacterized protein</fullName>
    </submittedName>
</protein>
<dbReference type="RefSeq" id="WP_010038315.1">
    <property type="nucleotide sequence ID" value="NZ_CP025958.1"/>
</dbReference>
<dbReference type="AlphaFoldDB" id="A0A2Z3HDF1"/>
<accession>A0A2Z3HDF1</accession>
<organism evidence="1 2">
    <name type="scientific">Gemmata obscuriglobus</name>
    <dbReference type="NCBI Taxonomy" id="114"/>
    <lineage>
        <taxon>Bacteria</taxon>
        <taxon>Pseudomonadati</taxon>
        <taxon>Planctomycetota</taxon>
        <taxon>Planctomycetia</taxon>
        <taxon>Gemmatales</taxon>
        <taxon>Gemmataceae</taxon>
        <taxon>Gemmata</taxon>
    </lineage>
</organism>
<gene>
    <name evidence="1" type="ORF">C1280_35350</name>
</gene>
<dbReference type="KEGG" id="gog:C1280_35350"/>
<reference evidence="1 2" key="1">
    <citation type="submission" date="2018-01" db="EMBL/GenBank/DDBJ databases">
        <title>G. obscuriglobus.</title>
        <authorList>
            <person name="Franke J."/>
            <person name="Blomberg W."/>
            <person name="Selmecki A."/>
        </authorList>
    </citation>
    <scope>NUCLEOTIDE SEQUENCE [LARGE SCALE GENOMIC DNA]</scope>
    <source>
        <strain evidence="1 2">DSM 5831</strain>
    </source>
</reference>
<dbReference type="EMBL" id="CP025958">
    <property type="protein sequence ID" value="AWM41756.1"/>
    <property type="molecule type" value="Genomic_DNA"/>
</dbReference>
<name>A0A2Z3HDF1_9BACT</name>
<dbReference type="Proteomes" id="UP000245802">
    <property type="component" value="Chromosome"/>
</dbReference>
<evidence type="ECO:0000313" key="1">
    <source>
        <dbReference type="EMBL" id="AWM41756.1"/>
    </source>
</evidence>
<proteinExistence type="predicted"/>
<sequence length="237" mass="24788">MNIVRMAQVLKEAKDLHGVYDDFPWYISPHLWTAVLTDAGSIAAAGVGGIATLTNSDGSVADNDEAYLATTNALFKPAANKPLYAEALIQFTEANTAAANVAFGLASSPAADLIVDNGGGMRASGAVIAIYKVDGENVWRFVTRNGTDVTVSQSVEAAGGASYQQLGIEILDAFGNYATCVPTIDGRLMISAATGQPIRHQLLLTAIANVNLFVGGKNGSTSLETTLVDYIGCWQAR</sequence>
<evidence type="ECO:0000313" key="2">
    <source>
        <dbReference type="Proteomes" id="UP000245802"/>
    </source>
</evidence>
<dbReference type="OrthoDB" id="263849at2"/>